<dbReference type="Gene3D" id="1.10.260.40">
    <property type="entry name" value="lambda repressor-like DNA-binding domains"/>
    <property type="match status" value="1"/>
</dbReference>
<dbReference type="Pfam" id="PF00356">
    <property type="entry name" value="LacI"/>
    <property type="match status" value="1"/>
</dbReference>
<reference evidence="5" key="1">
    <citation type="submission" date="2020-10" db="EMBL/GenBank/DDBJ databases">
        <authorList>
            <person name="Gilroy R."/>
        </authorList>
    </citation>
    <scope>NUCLEOTIDE SEQUENCE</scope>
    <source>
        <strain evidence="5">ChiHjej13B12-12457</strain>
    </source>
</reference>
<dbReference type="EMBL" id="DVHI01000025">
    <property type="protein sequence ID" value="HIR62193.1"/>
    <property type="molecule type" value="Genomic_DNA"/>
</dbReference>
<dbReference type="InterPro" id="IPR025997">
    <property type="entry name" value="SBP_2_dom"/>
</dbReference>
<protein>
    <submittedName>
        <fullName evidence="5">LacI family DNA-binding transcriptional regulator</fullName>
    </submittedName>
</protein>
<dbReference type="Gene3D" id="3.40.50.2300">
    <property type="match status" value="2"/>
</dbReference>
<sequence>MEEENNKKITIADVAKLAGVSKGTVDRVLHDRGGVSRKSMEKIRQVIDELGYEPNVYASMLAMRKEHVIACILPDSIKDDYWYLVREGFEKGGENIASMNIRTRIFLYDQYSPESFRKAGMQLLESNPSGVVLPPFFKNDTYTLANALSLRGIPYVYVDSKLEDDGHFAYYGMPMYKSGYLCARLLTLRVPQKQLKGVLVVRIIRDKMRQSDPTLNRRSGFLDYMAEHYPSSDIHNLFIDPQAPKDTERQLNTFFKAHPGIHHIVMFNSRVHLLSEYLSRNPDPDRVVIGFDNLEKNISALSSGLISALICQHTDLQSYNAVMALSDYIIKHKRPERKDNFMHMDILTPLNIENY</sequence>
<evidence type="ECO:0000256" key="1">
    <source>
        <dbReference type="ARBA" id="ARBA00023015"/>
    </source>
</evidence>
<dbReference type="SUPFAM" id="SSF47413">
    <property type="entry name" value="lambda repressor-like DNA-binding domains"/>
    <property type="match status" value="1"/>
</dbReference>
<evidence type="ECO:0000313" key="5">
    <source>
        <dbReference type="EMBL" id="HIR62193.1"/>
    </source>
</evidence>
<evidence type="ECO:0000313" key="6">
    <source>
        <dbReference type="Proteomes" id="UP000886744"/>
    </source>
</evidence>
<keyword evidence="2 5" id="KW-0238">DNA-binding</keyword>
<dbReference type="PANTHER" id="PTHR30146">
    <property type="entry name" value="LACI-RELATED TRANSCRIPTIONAL REPRESSOR"/>
    <property type="match status" value="1"/>
</dbReference>
<dbReference type="SUPFAM" id="SSF53822">
    <property type="entry name" value="Periplasmic binding protein-like I"/>
    <property type="match status" value="1"/>
</dbReference>
<dbReference type="InterPro" id="IPR000843">
    <property type="entry name" value="HTH_LacI"/>
</dbReference>
<keyword evidence="3" id="KW-0804">Transcription</keyword>
<dbReference type="SMART" id="SM00354">
    <property type="entry name" value="HTH_LACI"/>
    <property type="match status" value="1"/>
</dbReference>
<keyword evidence="1" id="KW-0805">Transcription regulation</keyword>
<dbReference type="GO" id="GO:0000976">
    <property type="term" value="F:transcription cis-regulatory region binding"/>
    <property type="evidence" value="ECO:0007669"/>
    <property type="project" value="TreeGrafter"/>
</dbReference>
<dbReference type="CDD" id="cd01392">
    <property type="entry name" value="HTH_LacI"/>
    <property type="match status" value="1"/>
</dbReference>
<dbReference type="PANTHER" id="PTHR30146:SF144">
    <property type="entry name" value="LACI-FAMILY TRANSCRIPTION REGULATOR"/>
    <property type="match status" value="1"/>
</dbReference>
<gene>
    <name evidence="5" type="ORF">IAC94_01545</name>
</gene>
<evidence type="ECO:0000256" key="3">
    <source>
        <dbReference type="ARBA" id="ARBA00023163"/>
    </source>
</evidence>
<feature type="domain" description="HTH lacI-type" evidence="4">
    <location>
        <begin position="9"/>
        <end position="63"/>
    </location>
</feature>
<reference evidence="5" key="2">
    <citation type="journal article" date="2021" name="PeerJ">
        <title>Extensive microbial diversity within the chicken gut microbiome revealed by metagenomics and culture.</title>
        <authorList>
            <person name="Gilroy R."/>
            <person name="Ravi A."/>
            <person name="Getino M."/>
            <person name="Pursley I."/>
            <person name="Horton D.L."/>
            <person name="Alikhan N.F."/>
            <person name="Baker D."/>
            <person name="Gharbi K."/>
            <person name="Hall N."/>
            <person name="Watson M."/>
            <person name="Adriaenssens E.M."/>
            <person name="Foster-Nyarko E."/>
            <person name="Jarju S."/>
            <person name="Secka A."/>
            <person name="Antonio M."/>
            <person name="Oren A."/>
            <person name="Chaudhuri R.R."/>
            <person name="La Ragione R."/>
            <person name="Hildebrand F."/>
            <person name="Pallen M.J."/>
        </authorList>
    </citation>
    <scope>NUCLEOTIDE SEQUENCE</scope>
    <source>
        <strain evidence="5">ChiHjej13B12-12457</strain>
    </source>
</reference>
<organism evidence="5 6">
    <name type="scientific">Candidatus Coprenecus avistercoris</name>
    <dbReference type="NCBI Taxonomy" id="2840730"/>
    <lineage>
        <taxon>Bacteria</taxon>
        <taxon>Pseudomonadati</taxon>
        <taxon>Bacteroidota</taxon>
        <taxon>Bacteroidia</taxon>
        <taxon>Bacteroidales</taxon>
        <taxon>Rikenellaceae</taxon>
        <taxon>Rikenellaceae incertae sedis</taxon>
        <taxon>Candidatus Coprenecus</taxon>
    </lineage>
</organism>
<dbReference type="AlphaFoldDB" id="A0A9D1E078"/>
<evidence type="ECO:0000259" key="4">
    <source>
        <dbReference type="PROSITE" id="PS50932"/>
    </source>
</evidence>
<dbReference type="GO" id="GO:0003700">
    <property type="term" value="F:DNA-binding transcription factor activity"/>
    <property type="evidence" value="ECO:0007669"/>
    <property type="project" value="TreeGrafter"/>
</dbReference>
<accession>A0A9D1E078</accession>
<dbReference type="PROSITE" id="PS00356">
    <property type="entry name" value="HTH_LACI_1"/>
    <property type="match status" value="1"/>
</dbReference>
<proteinExistence type="predicted"/>
<dbReference type="Proteomes" id="UP000886744">
    <property type="component" value="Unassembled WGS sequence"/>
</dbReference>
<evidence type="ECO:0000256" key="2">
    <source>
        <dbReference type="ARBA" id="ARBA00023125"/>
    </source>
</evidence>
<dbReference type="InterPro" id="IPR010982">
    <property type="entry name" value="Lambda_DNA-bd_dom_sf"/>
</dbReference>
<comment type="caution">
    <text evidence="5">The sequence shown here is derived from an EMBL/GenBank/DDBJ whole genome shotgun (WGS) entry which is preliminary data.</text>
</comment>
<dbReference type="InterPro" id="IPR028082">
    <property type="entry name" value="Peripla_BP_I"/>
</dbReference>
<name>A0A9D1E078_9BACT</name>
<dbReference type="Pfam" id="PF13407">
    <property type="entry name" value="Peripla_BP_4"/>
    <property type="match status" value="1"/>
</dbReference>
<dbReference type="PROSITE" id="PS50932">
    <property type="entry name" value="HTH_LACI_2"/>
    <property type="match status" value="1"/>
</dbReference>